<proteinExistence type="predicted"/>
<organism evidence="2 3">
    <name type="scientific">Urochloa decumbens</name>
    <dbReference type="NCBI Taxonomy" id="240449"/>
    <lineage>
        <taxon>Eukaryota</taxon>
        <taxon>Viridiplantae</taxon>
        <taxon>Streptophyta</taxon>
        <taxon>Embryophyta</taxon>
        <taxon>Tracheophyta</taxon>
        <taxon>Spermatophyta</taxon>
        <taxon>Magnoliopsida</taxon>
        <taxon>Liliopsida</taxon>
        <taxon>Poales</taxon>
        <taxon>Poaceae</taxon>
        <taxon>PACMAD clade</taxon>
        <taxon>Panicoideae</taxon>
        <taxon>Panicodae</taxon>
        <taxon>Paniceae</taxon>
        <taxon>Melinidinae</taxon>
        <taxon>Urochloa</taxon>
    </lineage>
</organism>
<reference evidence="2" key="1">
    <citation type="submission" date="2024-10" db="EMBL/GenBank/DDBJ databases">
        <authorList>
            <person name="Ryan C."/>
        </authorList>
    </citation>
    <scope>NUCLEOTIDE SEQUENCE [LARGE SCALE GENOMIC DNA]</scope>
</reference>
<dbReference type="SUPFAM" id="SSF81383">
    <property type="entry name" value="F-box domain"/>
    <property type="match status" value="1"/>
</dbReference>
<dbReference type="Pfam" id="PF00646">
    <property type="entry name" value="F-box"/>
    <property type="match status" value="1"/>
</dbReference>
<keyword evidence="3" id="KW-1185">Reference proteome</keyword>
<sequence length="274" mass="30188">MEILLRLPPSCRRWARLVCRHWRDVIDERTPRTPPPKLLAFFSCTTAASAHVVGDLAYGRGRQVWCGPWGITAPPPAPVRREARREDPLLNPATGEALRVPPLPVSYRGRHGYGSGKAYTFGFVQATGKYKILHLPCRGDSTGGFNVLQAFTLGGATSRSPARAAASAPASSAVRVQDVEERLAAPHFAHGGEYVLTVQSEVRARKHVYAHRMRDAGRRLSCGEVRSVRIGEPGMEVAYCKDGYYLQTFAYVETTEPSSVYKVDGRVRVGSIRK</sequence>
<name>A0ABC9BLM1_9POAL</name>
<dbReference type="InterPro" id="IPR036047">
    <property type="entry name" value="F-box-like_dom_sf"/>
</dbReference>
<dbReference type="Proteomes" id="UP001497457">
    <property type="component" value="Chromosome 26rd"/>
</dbReference>
<protein>
    <recommendedName>
        <fullName evidence="1">F-box domain-containing protein</fullName>
    </recommendedName>
</protein>
<feature type="domain" description="F-box" evidence="1">
    <location>
        <begin position="2"/>
        <end position="28"/>
    </location>
</feature>
<accession>A0ABC9BLM1</accession>
<evidence type="ECO:0000259" key="1">
    <source>
        <dbReference type="Pfam" id="PF00646"/>
    </source>
</evidence>
<dbReference type="AlphaFoldDB" id="A0ABC9BLM1"/>
<dbReference type="EMBL" id="OZ075136">
    <property type="protein sequence ID" value="CAL5001451.1"/>
    <property type="molecule type" value="Genomic_DNA"/>
</dbReference>
<evidence type="ECO:0000313" key="3">
    <source>
        <dbReference type="Proteomes" id="UP001497457"/>
    </source>
</evidence>
<dbReference type="InterPro" id="IPR001810">
    <property type="entry name" value="F-box_dom"/>
</dbReference>
<evidence type="ECO:0000313" key="2">
    <source>
        <dbReference type="EMBL" id="CAL5001451.1"/>
    </source>
</evidence>
<gene>
    <name evidence="2" type="ORF">URODEC1_LOCUS65396</name>
</gene>